<dbReference type="Pfam" id="PF00355">
    <property type="entry name" value="Rieske"/>
    <property type="match status" value="1"/>
</dbReference>
<evidence type="ECO:0000256" key="5">
    <source>
        <dbReference type="ARBA" id="ARBA00023157"/>
    </source>
</evidence>
<evidence type="ECO:0000256" key="1">
    <source>
        <dbReference type="ARBA" id="ARBA00022714"/>
    </source>
</evidence>
<reference evidence="8 9" key="1">
    <citation type="journal article" date="2024" name="Front. Microbiol.">
        <title>Novel thermophilic genera Geochorda gen. nov. and Carboxydochorda gen. nov. from the deep terrestrial subsurface reveal the ecophysiological diversity in the class Limnochordia.</title>
        <authorList>
            <person name="Karnachuk O.V."/>
            <person name="Lukina A.P."/>
            <person name="Avakyan M.R."/>
            <person name="Kadnikov V.V."/>
            <person name="Begmatov S."/>
            <person name="Beletsky A.V."/>
            <person name="Vlasova K.G."/>
            <person name="Novikov A.A."/>
            <person name="Shcherbakova V.A."/>
            <person name="Mardanov A.V."/>
            <person name="Ravin N.V."/>
        </authorList>
    </citation>
    <scope>NUCLEOTIDE SEQUENCE [LARGE SCALE GENOMIC DNA]</scope>
    <source>
        <strain evidence="8 9">L945</strain>
    </source>
</reference>
<accession>A0ABZ1BU36</accession>
<dbReference type="InterPro" id="IPR036922">
    <property type="entry name" value="Rieske_2Fe-2S_sf"/>
</dbReference>
<dbReference type="Proteomes" id="UP001332192">
    <property type="component" value="Chromosome"/>
</dbReference>
<evidence type="ECO:0000256" key="2">
    <source>
        <dbReference type="ARBA" id="ARBA00022723"/>
    </source>
</evidence>
<dbReference type="InterPro" id="IPR014349">
    <property type="entry name" value="Rieske_Fe-S_prot"/>
</dbReference>
<dbReference type="PROSITE" id="PS51296">
    <property type="entry name" value="RIESKE"/>
    <property type="match status" value="1"/>
</dbReference>
<keyword evidence="1" id="KW-0001">2Fe-2S</keyword>
<evidence type="ECO:0000256" key="4">
    <source>
        <dbReference type="ARBA" id="ARBA00023014"/>
    </source>
</evidence>
<evidence type="ECO:0000313" key="8">
    <source>
        <dbReference type="EMBL" id="WRP16161.1"/>
    </source>
</evidence>
<dbReference type="SUPFAM" id="SSF50022">
    <property type="entry name" value="ISP domain"/>
    <property type="match status" value="1"/>
</dbReference>
<keyword evidence="9" id="KW-1185">Reference proteome</keyword>
<feature type="domain" description="Rieske" evidence="7">
    <location>
        <begin position="32"/>
        <end position="124"/>
    </location>
</feature>
<keyword evidence="3" id="KW-0408">Iron</keyword>
<dbReference type="InterPro" id="IPR005805">
    <property type="entry name" value="Rieske_Fe-S_prot_C"/>
</dbReference>
<evidence type="ECO:0000259" key="7">
    <source>
        <dbReference type="PROSITE" id="PS51296"/>
    </source>
</evidence>
<dbReference type="InterPro" id="IPR017941">
    <property type="entry name" value="Rieske_2Fe-2S"/>
</dbReference>
<organism evidence="8 9">
    <name type="scientific">Carboxydichorda subterranea</name>
    <dbReference type="NCBI Taxonomy" id="3109565"/>
    <lineage>
        <taxon>Bacteria</taxon>
        <taxon>Bacillati</taxon>
        <taxon>Bacillota</taxon>
        <taxon>Limnochordia</taxon>
        <taxon>Limnochordales</taxon>
        <taxon>Geochordaceae</taxon>
        <taxon>Carboxydichorda</taxon>
    </lineage>
</organism>
<dbReference type="Gene3D" id="2.102.10.10">
    <property type="entry name" value="Rieske [2Fe-2S] iron-sulphur domain"/>
    <property type="match status" value="1"/>
</dbReference>
<dbReference type="EMBL" id="CP141615">
    <property type="protein sequence ID" value="WRP16161.1"/>
    <property type="molecule type" value="Genomic_DNA"/>
</dbReference>
<evidence type="ECO:0000313" key="9">
    <source>
        <dbReference type="Proteomes" id="UP001332192"/>
    </source>
</evidence>
<dbReference type="PRINTS" id="PR00162">
    <property type="entry name" value="RIESKE"/>
</dbReference>
<proteinExistence type="predicted"/>
<sequence>MKALTIEDLSVDQAVLAYPMDPGSGTVKKDRAALIVLVRLPPDAIDPAIRPRAAGGILGYSALCTHMACIVDQYTAFGSGQKELRCRCHGSVYDPRRGAVVLDGPAPRPLPAIPLAVRAGKLVVAGDFTGKVGP</sequence>
<keyword evidence="5" id="KW-1015">Disulfide bond</keyword>
<gene>
    <name evidence="8" type="ORF">U7230_08570</name>
</gene>
<dbReference type="PANTHER" id="PTHR10134">
    <property type="entry name" value="CYTOCHROME B-C1 COMPLEX SUBUNIT RIESKE, MITOCHONDRIAL"/>
    <property type="match status" value="1"/>
</dbReference>
<comment type="cofactor">
    <cofactor evidence="6">
        <name>[2Fe-2S] cluster</name>
        <dbReference type="ChEBI" id="CHEBI:190135"/>
    </cofactor>
</comment>
<keyword evidence="2" id="KW-0479">Metal-binding</keyword>
<keyword evidence="4" id="KW-0411">Iron-sulfur</keyword>
<evidence type="ECO:0000256" key="3">
    <source>
        <dbReference type="ARBA" id="ARBA00023004"/>
    </source>
</evidence>
<protein>
    <submittedName>
        <fullName evidence="8">Rieske 2Fe-2S domain-containing protein</fullName>
    </submittedName>
</protein>
<dbReference type="RefSeq" id="WP_324715434.1">
    <property type="nucleotide sequence ID" value="NZ_CP141615.1"/>
</dbReference>
<evidence type="ECO:0000256" key="6">
    <source>
        <dbReference type="ARBA" id="ARBA00034078"/>
    </source>
</evidence>
<name>A0ABZ1BU36_9FIRM</name>